<protein>
    <submittedName>
        <fullName evidence="3">Uncharacterized protein</fullName>
    </submittedName>
</protein>
<sequence>MSTPNELTKTAGAFDIRNVIGALLGIFGIILALVGIIGFTPDEAARTGGIDANLWTGIGLILTAAVFFIWARMRPIRIVDEDAGE</sequence>
<reference evidence="2" key="2">
    <citation type="submission" date="2016-01" db="EMBL/GenBank/DDBJ databases">
        <authorList>
            <person name="Hong K.W."/>
        </authorList>
    </citation>
    <scope>NUCLEOTIDE SEQUENCE</scope>
    <source>
        <strain evidence="2">M40</strain>
    </source>
</reference>
<dbReference type="EMBL" id="LQQR01000006">
    <property type="protein sequence ID" value="KZE22884.1"/>
    <property type="molecule type" value="Genomic_DNA"/>
</dbReference>
<evidence type="ECO:0000256" key="1">
    <source>
        <dbReference type="SAM" id="Phobius"/>
    </source>
</evidence>
<dbReference type="EMBL" id="CP065682">
    <property type="protein sequence ID" value="QPS33344.1"/>
    <property type="molecule type" value="Genomic_DNA"/>
</dbReference>
<evidence type="ECO:0000313" key="3">
    <source>
        <dbReference type="EMBL" id="QPS33344.1"/>
    </source>
</evidence>
<dbReference type="Proteomes" id="UP000594979">
    <property type="component" value="Chromosome"/>
</dbReference>
<dbReference type="KEGG" id="bcau:I6G59_15585"/>
<organism evidence="3 5">
    <name type="scientific">Brevibacterium casei</name>
    <dbReference type="NCBI Taxonomy" id="33889"/>
    <lineage>
        <taxon>Bacteria</taxon>
        <taxon>Bacillati</taxon>
        <taxon>Actinomycetota</taxon>
        <taxon>Actinomycetes</taxon>
        <taxon>Micrococcales</taxon>
        <taxon>Brevibacteriaceae</taxon>
        <taxon>Brevibacterium</taxon>
    </lineage>
</organism>
<name>A0A165EEH8_9MICO</name>
<evidence type="ECO:0000313" key="5">
    <source>
        <dbReference type="Proteomes" id="UP000594979"/>
    </source>
</evidence>
<reference evidence="3 5" key="3">
    <citation type="submission" date="2020-12" db="EMBL/GenBank/DDBJ databases">
        <title>FDA dAtabase for Regulatory Grade micrObial Sequences (FDA-ARGOS): Supporting development and validation of Infectious Disease Dx tests.</title>
        <authorList>
            <person name="Sproer C."/>
            <person name="Gronow S."/>
            <person name="Severitt S."/>
            <person name="Schroder I."/>
            <person name="Tallon L."/>
            <person name="Sadzewicz L."/>
            <person name="Zhao X."/>
            <person name="Boylan J."/>
            <person name="Ott S."/>
            <person name="Bowen H."/>
            <person name="Vavikolanu K."/>
            <person name="Mehta A."/>
            <person name="Aluvathingal J."/>
            <person name="Nadendla S."/>
            <person name="Lowell S."/>
            <person name="Myers T."/>
            <person name="Yan Y."/>
            <person name="Sichtig H."/>
        </authorList>
    </citation>
    <scope>NUCLEOTIDE SEQUENCE [LARGE SCALE GENOMIC DNA]</scope>
    <source>
        <strain evidence="3 5">FDAARGOS_902</strain>
    </source>
</reference>
<dbReference type="STRING" id="33889.AVW13_05770"/>
<gene>
    <name evidence="2" type="ORF">AVW13_05770</name>
    <name evidence="3" type="ORF">I6G59_15585</name>
</gene>
<proteinExistence type="predicted"/>
<dbReference type="RefSeq" id="WP_063249057.1">
    <property type="nucleotide sequence ID" value="NZ_CP065682.1"/>
</dbReference>
<accession>A0A165EEH8</accession>
<keyword evidence="1" id="KW-1133">Transmembrane helix</keyword>
<feature type="transmembrane region" description="Helical" evidence="1">
    <location>
        <begin position="52"/>
        <end position="71"/>
    </location>
</feature>
<reference evidence="4" key="1">
    <citation type="submission" date="2016-01" db="EMBL/GenBank/DDBJ databases">
        <title>Draft genome of Chromobacterium sp. F49.</title>
        <authorList>
            <person name="Hong K.W."/>
        </authorList>
    </citation>
    <scope>NUCLEOTIDE SEQUENCE [LARGE SCALE GENOMIC DNA]</scope>
    <source>
        <strain evidence="4">M40</strain>
    </source>
</reference>
<feature type="transmembrane region" description="Helical" evidence="1">
    <location>
        <begin position="20"/>
        <end position="40"/>
    </location>
</feature>
<keyword evidence="1" id="KW-0812">Transmembrane</keyword>
<keyword evidence="1" id="KW-0472">Membrane</keyword>
<dbReference type="AlphaFoldDB" id="A0A165EEH8"/>
<dbReference type="Proteomes" id="UP000076612">
    <property type="component" value="Unassembled WGS sequence"/>
</dbReference>
<evidence type="ECO:0000313" key="2">
    <source>
        <dbReference type="EMBL" id="KZE22884.1"/>
    </source>
</evidence>
<evidence type="ECO:0000313" key="4">
    <source>
        <dbReference type="Proteomes" id="UP000076612"/>
    </source>
</evidence>